<evidence type="ECO:0000256" key="9">
    <source>
        <dbReference type="PROSITE-ProRule" id="PRU00042"/>
    </source>
</evidence>
<dbReference type="GO" id="GO:0008270">
    <property type="term" value="F:zinc ion binding"/>
    <property type="evidence" value="ECO:0007669"/>
    <property type="project" value="UniProtKB-KW"/>
</dbReference>
<dbReference type="GO" id="GO:0006357">
    <property type="term" value="P:regulation of transcription by RNA polymerase II"/>
    <property type="evidence" value="ECO:0007669"/>
    <property type="project" value="TreeGrafter"/>
</dbReference>
<dbReference type="PANTHER" id="PTHR13006:SF9">
    <property type="entry name" value="GLUCOSE TRANSPORTER 4 ENHANCER FACTOR, ISOFORM G"/>
    <property type="match status" value="1"/>
</dbReference>
<dbReference type="EMBL" id="CAJFCJ010000025">
    <property type="protein sequence ID" value="CAD5125228.1"/>
    <property type="molecule type" value="Genomic_DNA"/>
</dbReference>
<proteinExistence type="predicted"/>
<feature type="region of interest" description="Disordered" evidence="10">
    <location>
        <begin position="194"/>
        <end position="246"/>
    </location>
</feature>
<keyword evidence="3 9" id="KW-0863">Zinc-finger</keyword>
<keyword evidence="6" id="KW-0238">DNA-binding</keyword>
<dbReference type="GO" id="GO:0000978">
    <property type="term" value="F:RNA polymerase II cis-regulatory region sequence-specific DNA binding"/>
    <property type="evidence" value="ECO:0007669"/>
    <property type="project" value="TreeGrafter"/>
</dbReference>
<name>A0A7I8WAU8_9ANNE</name>
<sequence>MFGTKRLAKRSIVGTKVCAPGQDGRFYAGVINSTKTGPRDEDLYVIKFDDGILRTYDEKNIYGGGFQSITSCQLPEGQQVYITYNGRELCGTVDSHDDDNQVLISCILPDSTTIQIQRRLEEVRLLRSRKSARLLDQDKDYCRLADVHSESKRRAVSSSIDVPAKQRRGSEEIMDEEQAAMVLTSLSCSPKLSSSYQDNSGSVSSGVFSMPSESPPSLLSTSAPPNLQDDMIDTMSSSSNEEDEMKGTRTVFQCTWRNCEKIMSTRIMIEKHIRQEHLGRGADEDWSDHEEDFYYNEIEVSVDTVTDQLADMHTYSTSPPSSFVEQSRIFIQDHDYQRKDHPIRPSKSPRSSNTHLASSFPTSGYQNGNSGLSRSYTWGSNSKPYKSLYSTAKLLPMHKKSRSDVKKCRKVYGMENRDMWCTQCKWKKACSRFTD</sequence>
<dbReference type="GO" id="GO:0003700">
    <property type="term" value="F:DNA-binding transcription factor activity"/>
    <property type="evidence" value="ECO:0007669"/>
    <property type="project" value="TreeGrafter"/>
</dbReference>
<gene>
    <name evidence="12" type="ORF">DGYR_LOCUS12641</name>
</gene>
<feature type="compositionally biased region" description="Polar residues" evidence="10">
    <location>
        <begin position="196"/>
        <end position="207"/>
    </location>
</feature>
<keyword evidence="7" id="KW-0804">Transcription</keyword>
<dbReference type="Pfam" id="PF15997">
    <property type="entry name" value="DUF4772"/>
    <property type="match status" value="1"/>
</dbReference>
<reference evidence="12 13" key="1">
    <citation type="submission" date="2020-08" db="EMBL/GenBank/DDBJ databases">
        <authorList>
            <person name="Hejnol A."/>
        </authorList>
    </citation>
    <scope>NUCLEOTIDE SEQUENCE [LARGE SCALE GENOMIC DNA]</scope>
</reference>
<protein>
    <submittedName>
        <fullName evidence="12">DgyrCDS13467</fullName>
    </submittedName>
</protein>
<accession>A0A7I8WAU8</accession>
<comment type="subcellular location">
    <subcellularLocation>
        <location evidence="1">Nucleus</location>
    </subcellularLocation>
</comment>
<evidence type="ECO:0000256" key="5">
    <source>
        <dbReference type="ARBA" id="ARBA00023015"/>
    </source>
</evidence>
<evidence type="ECO:0000256" key="2">
    <source>
        <dbReference type="ARBA" id="ARBA00022723"/>
    </source>
</evidence>
<evidence type="ECO:0000259" key="11">
    <source>
        <dbReference type="PROSITE" id="PS50157"/>
    </source>
</evidence>
<organism evidence="12 13">
    <name type="scientific">Dimorphilus gyrociliatus</name>
    <dbReference type="NCBI Taxonomy" id="2664684"/>
    <lineage>
        <taxon>Eukaryota</taxon>
        <taxon>Metazoa</taxon>
        <taxon>Spiralia</taxon>
        <taxon>Lophotrochozoa</taxon>
        <taxon>Annelida</taxon>
        <taxon>Polychaeta</taxon>
        <taxon>Polychaeta incertae sedis</taxon>
        <taxon>Dinophilidae</taxon>
        <taxon>Dimorphilus</taxon>
    </lineage>
</organism>
<evidence type="ECO:0000313" key="13">
    <source>
        <dbReference type="Proteomes" id="UP000549394"/>
    </source>
</evidence>
<keyword evidence="5" id="KW-0805">Transcription regulation</keyword>
<dbReference type="InterPro" id="IPR013087">
    <property type="entry name" value="Znf_C2H2_type"/>
</dbReference>
<comment type="caution">
    <text evidence="12">The sequence shown here is derived from an EMBL/GenBank/DDBJ whole genome shotgun (WGS) entry which is preliminary data.</text>
</comment>
<evidence type="ECO:0000256" key="7">
    <source>
        <dbReference type="ARBA" id="ARBA00023163"/>
    </source>
</evidence>
<dbReference type="PROSITE" id="PS00028">
    <property type="entry name" value="ZINC_FINGER_C2H2_1"/>
    <property type="match status" value="1"/>
</dbReference>
<feature type="region of interest" description="Disordered" evidence="10">
    <location>
        <begin position="334"/>
        <end position="366"/>
    </location>
</feature>
<dbReference type="AlphaFoldDB" id="A0A7I8WAU8"/>
<evidence type="ECO:0000256" key="1">
    <source>
        <dbReference type="ARBA" id="ARBA00004123"/>
    </source>
</evidence>
<feature type="compositionally biased region" description="Basic and acidic residues" evidence="10">
    <location>
        <begin position="334"/>
        <end position="343"/>
    </location>
</feature>
<evidence type="ECO:0000313" key="12">
    <source>
        <dbReference type="EMBL" id="CAD5125228.1"/>
    </source>
</evidence>
<dbReference type="Gene3D" id="2.30.30.140">
    <property type="match status" value="1"/>
</dbReference>
<evidence type="ECO:0000256" key="10">
    <source>
        <dbReference type="SAM" id="MobiDB-lite"/>
    </source>
</evidence>
<dbReference type="SMART" id="SM01366">
    <property type="entry name" value="c-clamp"/>
    <property type="match status" value="1"/>
</dbReference>
<keyword evidence="8" id="KW-0539">Nucleus</keyword>
<dbReference type="Proteomes" id="UP000549394">
    <property type="component" value="Unassembled WGS sequence"/>
</dbReference>
<dbReference type="PANTHER" id="PTHR13006">
    <property type="entry name" value="PAPILLOMAVIRUS REGULATORY FACTOR PRF-1"/>
    <property type="match status" value="1"/>
</dbReference>
<feature type="compositionally biased region" description="Low complexity" evidence="10">
    <location>
        <begin position="209"/>
        <end position="227"/>
    </location>
</feature>
<evidence type="ECO:0000256" key="6">
    <source>
        <dbReference type="ARBA" id="ARBA00023125"/>
    </source>
</evidence>
<keyword evidence="4" id="KW-0862">Zinc</keyword>
<dbReference type="InterPro" id="IPR031940">
    <property type="entry name" value="DUF4772"/>
</dbReference>
<dbReference type="GO" id="GO:0005634">
    <property type="term" value="C:nucleus"/>
    <property type="evidence" value="ECO:0007669"/>
    <property type="project" value="UniProtKB-SubCell"/>
</dbReference>
<dbReference type="OrthoDB" id="5950721at2759"/>
<dbReference type="PROSITE" id="PS50157">
    <property type="entry name" value="ZINC_FINGER_C2H2_2"/>
    <property type="match status" value="1"/>
</dbReference>
<dbReference type="InterPro" id="IPR052253">
    <property type="entry name" value="CR1/CR2-DNA-binding_regulator"/>
</dbReference>
<feature type="domain" description="C2H2-type" evidence="11">
    <location>
        <begin position="252"/>
        <end position="282"/>
    </location>
</feature>
<evidence type="ECO:0000256" key="4">
    <source>
        <dbReference type="ARBA" id="ARBA00022833"/>
    </source>
</evidence>
<evidence type="ECO:0000256" key="3">
    <source>
        <dbReference type="ARBA" id="ARBA00022771"/>
    </source>
</evidence>
<feature type="compositionally biased region" description="Polar residues" evidence="10">
    <location>
        <begin position="348"/>
        <end position="366"/>
    </location>
</feature>
<evidence type="ECO:0000256" key="8">
    <source>
        <dbReference type="ARBA" id="ARBA00023242"/>
    </source>
</evidence>
<keyword evidence="13" id="KW-1185">Reference proteome</keyword>
<keyword evidence="2" id="KW-0479">Metal-binding</keyword>